<name>A0A8J6NA43_9BACT</name>
<organism evidence="4 5">
    <name type="scientific">Candidatus Desulfatifera sulfidica</name>
    <dbReference type="NCBI Taxonomy" id="2841691"/>
    <lineage>
        <taxon>Bacteria</taxon>
        <taxon>Pseudomonadati</taxon>
        <taxon>Thermodesulfobacteriota</taxon>
        <taxon>Desulfobulbia</taxon>
        <taxon>Desulfobulbales</taxon>
        <taxon>Desulfobulbaceae</taxon>
        <taxon>Candidatus Desulfatifera</taxon>
    </lineage>
</organism>
<evidence type="ECO:0000256" key="2">
    <source>
        <dbReference type="PIRSR" id="PIRSR004976-51"/>
    </source>
</evidence>
<feature type="binding site" evidence="2">
    <location>
        <position position="139"/>
    </location>
    <ligand>
        <name>ATP</name>
        <dbReference type="ChEBI" id="CHEBI:30616"/>
    </ligand>
</feature>
<evidence type="ECO:0000313" key="5">
    <source>
        <dbReference type="Proteomes" id="UP000599024"/>
    </source>
</evidence>
<gene>
    <name evidence="4" type="ORF">H8E79_04025</name>
</gene>
<feature type="binding site" evidence="2">
    <location>
        <position position="65"/>
    </location>
    <ligand>
        <name>ATP</name>
        <dbReference type="ChEBI" id="CHEBI:30616"/>
    </ligand>
</feature>
<evidence type="ECO:0000256" key="1">
    <source>
        <dbReference type="ARBA" id="ARBA00022679"/>
    </source>
</evidence>
<proteinExistence type="predicted"/>
<evidence type="ECO:0000259" key="3">
    <source>
        <dbReference type="Pfam" id="PF01171"/>
    </source>
</evidence>
<comment type="caution">
    <text evidence="4">The sequence shown here is derived from an EMBL/GenBank/DDBJ whole genome shotgun (WGS) entry which is preliminary data.</text>
</comment>
<sequence>MTGKILDPTVNRRIGRAMHDHAMLAEGDRVLVAVSGGVDSLVLAWLLDYWRAKAPIFYALRMVHVDMGFSESVDELAGQVTPVSWVRRELARVGLEMEAVRGRRLGGKDKESCFLCARNRRQQLFELAREWKCNKIAFGHHQDDLIETLFLNMFYSGNISTMIPRQDLFAGRLTLIRPLAYIIKAEIEKIANRLGFQCLVNPCPLAGRTRREQVRGWLDEIYEQEPSARSSIFTAMGNVRQEYLL</sequence>
<dbReference type="AlphaFoldDB" id="A0A8J6NA43"/>
<dbReference type="PIRSF" id="PIRSF004976">
    <property type="entry name" value="ATPase_YdaO"/>
    <property type="match status" value="1"/>
</dbReference>
<protein>
    <submittedName>
        <fullName evidence="4">tRNA 2-thiocytidine biosynthesis protein TtcA</fullName>
    </submittedName>
</protein>
<evidence type="ECO:0000313" key="4">
    <source>
        <dbReference type="EMBL" id="MBC8208320.1"/>
    </source>
</evidence>
<feature type="binding site" evidence="2">
    <location>
        <position position="39"/>
    </location>
    <ligand>
        <name>ATP</name>
        <dbReference type="ChEBI" id="CHEBI:30616"/>
    </ligand>
</feature>
<accession>A0A8J6NA43</accession>
<feature type="binding site" evidence="2">
    <location>
        <begin position="33"/>
        <end position="35"/>
    </location>
    <ligand>
        <name>ATP</name>
        <dbReference type="ChEBI" id="CHEBI:30616"/>
    </ligand>
</feature>
<dbReference type="InterPro" id="IPR014729">
    <property type="entry name" value="Rossmann-like_a/b/a_fold"/>
</dbReference>
<dbReference type="EMBL" id="JACNLK010000033">
    <property type="protein sequence ID" value="MBC8208320.1"/>
    <property type="molecule type" value="Genomic_DNA"/>
</dbReference>
<keyword evidence="2" id="KW-0067">ATP-binding</keyword>
<dbReference type="InterPro" id="IPR011063">
    <property type="entry name" value="TilS/TtcA_N"/>
</dbReference>
<dbReference type="GO" id="GO:0008033">
    <property type="term" value="P:tRNA processing"/>
    <property type="evidence" value="ECO:0007669"/>
    <property type="project" value="InterPro"/>
</dbReference>
<dbReference type="SUPFAM" id="SSF52402">
    <property type="entry name" value="Adenine nucleotide alpha hydrolases-like"/>
    <property type="match status" value="1"/>
</dbReference>
<keyword evidence="2" id="KW-0547">Nucleotide-binding</keyword>
<feature type="binding site" evidence="2">
    <location>
        <position position="144"/>
    </location>
    <ligand>
        <name>ATP</name>
        <dbReference type="ChEBI" id="CHEBI:30616"/>
    </ligand>
</feature>
<dbReference type="Gene3D" id="3.40.50.620">
    <property type="entry name" value="HUPs"/>
    <property type="match status" value="1"/>
</dbReference>
<dbReference type="GO" id="GO:0005524">
    <property type="term" value="F:ATP binding"/>
    <property type="evidence" value="ECO:0007669"/>
    <property type="project" value="UniProtKB-KW"/>
</dbReference>
<dbReference type="Proteomes" id="UP000599024">
    <property type="component" value="Unassembled WGS sequence"/>
</dbReference>
<dbReference type="CDD" id="cd24138">
    <property type="entry name" value="TtcA-like"/>
    <property type="match status" value="1"/>
</dbReference>
<feature type="domain" description="tRNA(Ile)-lysidine/2-thiocytidine synthase N-terminal" evidence="3">
    <location>
        <begin position="30"/>
        <end position="197"/>
    </location>
</feature>
<keyword evidence="1" id="KW-0808">Transferase</keyword>
<dbReference type="InterPro" id="IPR035107">
    <property type="entry name" value="tRNA_thiolation_TtcA_Ctu1"/>
</dbReference>
<dbReference type="GO" id="GO:0016740">
    <property type="term" value="F:transferase activity"/>
    <property type="evidence" value="ECO:0007669"/>
    <property type="project" value="UniProtKB-KW"/>
</dbReference>
<dbReference type="PANTHER" id="PTHR43686">
    <property type="entry name" value="SULFURTRANSFERASE-RELATED"/>
    <property type="match status" value="1"/>
</dbReference>
<dbReference type="Pfam" id="PF01171">
    <property type="entry name" value="ATP_bind_3"/>
    <property type="match status" value="1"/>
</dbReference>
<dbReference type="PANTHER" id="PTHR43686:SF1">
    <property type="entry name" value="AMINOTRAN_5 DOMAIN-CONTAINING PROTEIN"/>
    <property type="match status" value="1"/>
</dbReference>
<reference evidence="4 5" key="1">
    <citation type="submission" date="2020-08" db="EMBL/GenBank/DDBJ databases">
        <title>Bridging the membrane lipid divide: bacteria of the FCB group superphylum have the potential to synthesize archaeal ether lipids.</title>
        <authorList>
            <person name="Villanueva L."/>
            <person name="Von Meijenfeldt F.A.B."/>
            <person name="Westbye A.B."/>
            <person name="Yadav S."/>
            <person name="Hopmans E.C."/>
            <person name="Dutilh B.E."/>
            <person name="Sinninghe Damste J.S."/>
        </authorList>
    </citation>
    <scope>NUCLEOTIDE SEQUENCE [LARGE SCALE GENOMIC DNA]</scope>
    <source>
        <strain evidence="4">NIOZ-UU81</strain>
    </source>
</reference>